<accession>A0A1C7MS94</accession>
<organism evidence="1 2">
    <name type="scientific">Grifola frondosa</name>
    <name type="common">Maitake</name>
    <name type="synonym">Polyporus frondosus</name>
    <dbReference type="NCBI Taxonomy" id="5627"/>
    <lineage>
        <taxon>Eukaryota</taxon>
        <taxon>Fungi</taxon>
        <taxon>Dikarya</taxon>
        <taxon>Basidiomycota</taxon>
        <taxon>Agaricomycotina</taxon>
        <taxon>Agaricomycetes</taxon>
        <taxon>Polyporales</taxon>
        <taxon>Grifolaceae</taxon>
        <taxon>Grifola</taxon>
    </lineage>
</organism>
<dbReference type="Proteomes" id="UP000092993">
    <property type="component" value="Unassembled WGS sequence"/>
</dbReference>
<dbReference type="OrthoDB" id="3248529at2759"/>
<gene>
    <name evidence="1" type="ORF">A0H81_01329</name>
</gene>
<dbReference type="OMA" id="TNSCHIN"/>
<dbReference type="PANTHER" id="PTHR33050:SF7">
    <property type="entry name" value="RIBONUCLEASE H"/>
    <property type="match status" value="1"/>
</dbReference>
<evidence type="ECO:0000313" key="1">
    <source>
        <dbReference type="EMBL" id="OBZ79760.1"/>
    </source>
</evidence>
<dbReference type="AlphaFoldDB" id="A0A1C7MS94"/>
<dbReference type="InterPro" id="IPR052055">
    <property type="entry name" value="Hepadnavirus_pol/RT"/>
</dbReference>
<keyword evidence="2" id="KW-1185">Reference proteome</keyword>
<evidence type="ECO:0008006" key="3">
    <source>
        <dbReference type="Google" id="ProtNLM"/>
    </source>
</evidence>
<proteinExistence type="predicted"/>
<reference evidence="1 2" key="1">
    <citation type="submission" date="2016-03" db="EMBL/GenBank/DDBJ databases">
        <title>Whole genome sequencing of Grifola frondosa 9006-11.</title>
        <authorList>
            <person name="Min B."/>
            <person name="Park H."/>
            <person name="Kim J.-G."/>
            <person name="Cho H."/>
            <person name="Oh Y.-L."/>
            <person name="Kong W.-S."/>
            <person name="Choi I.-G."/>
        </authorList>
    </citation>
    <scope>NUCLEOTIDE SEQUENCE [LARGE SCALE GENOMIC DNA]</scope>
    <source>
        <strain evidence="1 2">9006-11</strain>
    </source>
</reference>
<dbReference type="PANTHER" id="PTHR33050">
    <property type="entry name" value="REVERSE TRANSCRIPTASE DOMAIN-CONTAINING PROTEIN"/>
    <property type="match status" value="1"/>
</dbReference>
<dbReference type="STRING" id="5627.A0A1C7MS94"/>
<protein>
    <recommendedName>
        <fullName evidence="3">RNase H type-1 domain-containing protein</fullName>
    </recommendedName>
</protein>
<sequence length="180" mass="19550">MLLSHLPNELPLAQPIPLNLGWWGDASTSFGIGIVVGPFWAAWSWAPGFVIGPKKDFDIGWAEAVAVELGLRLLLHQDMLRGSPQSSPKLLVRSDNAGVVTVVNKGRSRLRNTNAVLREIYLLLADHRICLTAEHIPSRLNVTDALSRGDVAGFLAGFPSATTQIRFSLPPHLASKLVSM</sequence>
<name>A0A1C7MS94_GRIFR</name>
<comment type="caution">
    <text evidence="1">The sequence shown here is derived from an EMBL/GenBank/DDBJ whole genome shotgun (WGS) entry which is preliminary data.</text>
</comment>
<dbReference type="CDD" id="cd09275">
    <property type="entry name" value="RNase_HI_RT_DIRS1"/>
    <property type="match status" value="1"/>
</dbReference>
<evidence type="ECO:0000313" key="2">
    <source>
        <dbReference type="Proteomes" id="UP000092993"/>
    </source>
</evidence>
<dbReference type="EMBL" id="LUGG01000001">
    <property type="protein sequence ID" value="OBZ79760.1"/>
    <property type="molecule type" value="Genomic_DNA"/>
</dbReference>